<dbReference type="GO" id="GO:0009055">
    <property type="term" value="F:electron transfer activity"/>
    <property type="evidence" value="ECO:0007669"/>
    <property type="project" value="InterPro"/>
</dbReference>
<evidence type="ECO:0000313" key="4">
    <source>
        <dbReference type="Proteomes" id="UP000058613"/>
    </source>
</evidence>
<sequence>MPLNIAVLVKASLDPNMLRSKTSGEVDVDNIPLAVSEYDKNAVEAAIQLRDKYGGKIVVVSALTWGPLAKRSREIEQAIRETLAMGADEAHVVVDEALIPGDPNTTAAVLASLLTKLGDFDLYITGEASMDMISSQVGARVATLLGIPFLSYARSIEYVDGVIRVKRDLEDRLETVESPTPAVVSVTGEINKPRIPTLIQIRRAFRKPIKKYSLADLGVGLPAKPSLEELRVVTVQRKNVIIEGESLEEIAEKLIDALIKEGVIKA</sequence>
<dbReference type="Gene3D" id="3.40.50.620">
    <property type="entry name" value="HUPs"/>
    <property type="match status" value="1"/>
</dbReference>
<evidence type="ECO:0000313" key="2">
    <source>
        <dbReference type="EMBL" id="ALL00480.1"/>
    </source>
</evidence>
<dbReference type="SMART" id="SM00893">
    <property type="entry name" value="ETF"/>
    <property type="match status" value="1"/>
</dbReference>
<dbReference type="PIRSF" id="PIRSF000090">
    <property type="entry name" value="Beta-ETF"/>
    <property type="match status" value="1"/>
</dbReference>
<accession>A0A0P0N2H6</accession>
<name>A0A0P0N2H6_9CREN</name>
<keyword evidence="5" id="KW-1185">Reference proteome</keyword>
<proteinExistence type="predicted"/>
<dbReference type="GeneID" id="26098755"/>
<dbReference type="AlphaFoldDB" id="A0A0P0N2H6"/>
<dbReference type="InterPro" id="IPR012255">
    <property type="entry name" value="ETF_b"/>
</dbReference>
<dbReference type="PANTHER" id="PTHR21294:SF20">
    <property type="entry name" value="ELECTRON TRANSFER FLAVOPROTEIN, SUBUNIT BETA (ETFB)"/>
    <property type="match status" value="1"/>
</dbReference>
<evidence type="ECO:0000313" key="5">
    <source>
        <dbReference type="Proteomes" id="UP000196694"/>
    </source>
</evidence>
<dbReference type="STRING" id="1273541.Pyrde_0430"/>
<dbReference type="InterPro" id="IPR014730">
    <property type="entry name" value="ETF_a/b_N"/>
</dbReference>
<dbReference type="InterPro" id="IPR014729">
    <property type="entry name" value="Rossmann-like_a/b/a_fold"/>
</dbReference>
<dbReference type="Proteomes" id="UP000196694">
    <property type="component" value="Unassembled WGS sequence"/>
</dbReference>
<gene>
    <name evidence="3" type="ORF">Pdsh_08685</name>
    <name evidence="2" type="ORF">Pyrde_0430</name>
</gene>
<dbReference type="CDD" id="cd01714">
    <property type="entry name" value="ETF_beta"/>
    <property type="match status" value="1"/>
</dbReference>
<dbReference type="PANTHER" id="PTHR21294">
    <property type="entry name" value="ELECTRON TRANSFER FLAVOPROTEIN BETA-SUBUNIT"/>
    <property type="match status" value="1"/>
</dbReference>
<dbReference type="KEGG" id="pdl:Pyrde_0430"/>
<dbReference type="Pfam" id="PF01012">
    <property type="entry name" value="ETF"/>
    <property type="match status" value="1"/>
</dbReference>
<evidence type="ECO:0000259" key="1">
    <source>
        <dbReference type="SMART" id="SM00893"/>
    </source>
</evidence>
<reference evidence="2 4" key="1">
    <citation type="submission" date="2015-10" db="EMBL/GenBank/DDBJ databases">
        <title>Complete genome sequence of hyperthermophilic archaeon Pyrodictium delaneyi Su06.</title>
        <authorList>
            <person name="Jung J.-H."/>
            <person name="Lin J."/>
            <person name="Holden J.F."/>
            <person name="Park C.-S."/>
        </authorList>
    </citation>
    <scope>NUCLEOTIDE SEQUENCE [LARGE SCALE GENOMIC DNA]</scope>
    <source>
        <strain evidence="2 4">Su06</strain>
    </source>
</reference>
<dbReference type="SUPFAM" id="SSF52402">
    <property type="entry name" value="Adenine nucleotide alpha hydrolases-like"/>
    <property type="match status" value="1"/>
</dbReference>
<reference evidence="3 5" key="2">
    <citation type="submission" date="2017-05" db="EMBL/GenBank/DDBJ databases">
        <title>The draft genome of the hyperthermophilic archaeon 'Pyrodictium delaneyi strain Hulk', an iron and nitrate reducer, reveals the capacity for sulfate reduction.</title>
        <authorList>
            <person name="Demey L.M."/>
            <person name="Miller C."/>
            <person name="Manzella M."/>
            <person name="Reguera G."/>
            <person name="Kashefi K."/>
        </authorList>
    </citation>
    <scope>NUCLEOTIDE SEQUENCE [LARGE SCALE GENOMIC DNA]</scope>
    <source>
        <strain evidence="3 5">Hulk</strain>
    </source>
</reference>
<dbReference type="RefSeq" id="WP_055407815.1">
    <property type="nucleotide sequence ID" value="NZ_CP013011.1"/>
</dbReference>
<organism evidence="2 4">
    <name type="scientific">Pyrodictium delaneyi</name>
    <dbReference type="NCBI Taxonomy" id="1273541"/>
    <lineage>
        <taxon>Archaea</taxon>
        <taxon>Thermoproteota</taxon>
        <taxon>Thermoprotei</taxon>
        <taxon>Desulfurococcales</taxon>
        <taxon>Pyrodictiaceae</taxon>
        <taxon>Pyrodictium</taxon>
    </lineage>
</organism>
<evidence type="ECO:0000313" key="3">
    <source>
        <dbReference type="EMBL" id="OWJ53951.1"/>
    </source>
</evidence>
<dbReference type="InterPro" id="IPR033948">
    <property type="entry name" value="ETF_beta_N"/>
</dbReference>
<dbReference type="OrthoDB" id="6635at2157"/>
<dbReference type="PATRIC" id="fig|1273541.4.peg.472"/>
<feature type="domain" description="Electron transfer flavoprotein alpha/beta-subunit N-terminal" evidence="1">
    <location>
        <begin position="23"/>
        <end position="221"/>
    </location>
</feature>
<dbReference type="Proteomes" id="UP000058613">
    <property type="component" value="Chromosome"/>
</dbReference>
<dbReference type="EMBL" id="NCQP01000007">
    <property type="protein sequence ID" value="OWJ53951.1"/>
    <property type="molecule type" value="Genomic_DNA"/>
</dbReference>
<dbReference type="EMBL" id="CP013011">
    <property type="protein sequence ID" value="ALL00480.1"/>
    <property type="molecule type" value="Genomic_DNA"/>
</dbReference>
<protein>
    <submittedName>
        <fullName evidence="2">Electron transfer flavoprotein beta subunit</fullName>
    </submittedName>
    <submittedName>
        <fullName evidence="3">Electron transfer flavoprotein subunit beta</fullName>
    </submittedName>
</protein>